<evidence type="ECO:0000313" key="2">
    <source>
        <dbReference type="Proteomes" id="UP001437460"/>
    </source>
</evidence>
<gene>
    <name evidence="1" type="ORF">WMO41_14990</name>
</gene>
<evidence type="ECO:0008006" key="3">
    <source>
        <dbReference type="Google" id="ProtNLM"/>
    </source>
</evidence>
<dbReference type="Gene3D" id="3.40.1350.10">
    <property type="match status" value="1"/>
</dbReference>
<accession>A0ABV1HQW1</accession>
<dbReference type="Proteomes" id="UP001437460">
    <property type="component" value="Unassembled WGS sequence"/>
</dbReference>
<name>A0ABV1HQW1_9FIRM</name>
<dbReference type="EMBL" id="JBBMFJ010000045">
    <property type="protein sequence ID" value="MEQ2564451.1"/>
    <property type="molecule type" value="Genomic_DNA"/>
</dbReference>
<evidence type="ECO:0000313" key="1">
    <source>
        <dbReference type="EMBL" id="MEQ2564451.1"/>
    </source>
</evidence>
<keyword evidence="2" id="KW-1185">Reference proteome</keyword>
<dbReference type="RefSeq" id="WP_349230444.1">
    <property type="nucleotide sequence ID" value="NZ_JBBMFJ010000045.1"/>
</dbReference>
<dbReference type="InterPro" id="IPR011856">
    <property type="entry name" value="tRNA_endonuc-like_dom_sf"/>
</dbReference>
<sequence>MKEADLEELLRKNVELICEDGESMLIIGQQVRNECNGRSDLTAIDNQGNLVLIEIKRDRQDIVQRKEAFEFQAIRYAASLATVHSTEDLVRDFIIPYIDLHDSELFTEPTLTITEQARRYLAQFLNANDVTFFNQKQRIILVASDFDLQTLLVVAWLSQNQLDVTCYKMTPYVDPLSKQIILDMQKILPVRDCSDFFIKVESSPNLRTEGRKEPYRRNLPKLREMSELQILEPGDILIPKGYEFEAELLENGNVMTEHGEMALSDWLKTFGWTSGNIYDCMTQK</sequence>
<protein>
    <recommendedName>
        <fullName evidence="3">DUF91 domain-containing protein</fullName>
    </recommendedName>
</protein>
<proteinExistence type="predicted"/>
<organism evidence="1 2">
    <name type="scientific">Ventrimonas faecis</name>
    <dbReference type="NCBI Taxonomy" id="3133170"/>
    <lineage>
        <taxon>Bacteria</taxon>
        <taxon>Bacillati</taxon>
        <taxon>Bacillota</taxon>
        <taxon>Clostridia</taxon>
        <taxon>Lachnospirales</taxon>
        <taxon>Lachnospiraceae</taxon>
        <taxon>Ventrimonas</taxon>
    </lineage>
</organism>
<reference evidence="1 2" key="1">
    <citation type="submission" date="2024-03" db="EMBL/GenBank/DDBJ databases">
        <title>Human intestinal bacterial collection.</title>
        <authorList>
            <person name="Pauvert C."/>
            <person name="Hitch T.C.A."/>
            <person name="Clavel T."/>
        </authorList>
    </citation>
    <scope>NUCLEOTIDE SEQUENCE [LARGE SCALE GENOMIC DNA]</scope>
    <source>
        <strain evidence="1 2">CLA-AP-H27</strain>
    </source>
</reference>
<comment type="caution">
    <text evidence="1">The sequence shown here is derived from an EMBL/GenBank/DDBJ whole genome shotgun (WGS) entry which is preliminary data.</text>
</comment>